<sequence>LKNDPSYDLSECVKVKISDGAKMSRSNNFIILFFNPSPNRRKGNKIIAAFLLMARELSGATSTYACLWCLSHKLDRWNTGKAIEHYLSNEMKSMTF</sequence>
<reference evidence="1 2" key="1">
    <citation type="submission" date="2022-05" db="EMBL/GenBank/DDBJ databases">
        <authorList>
            <consortium name="Genoscope - CEA"/>
            <person name="William W."/>
        </authorList>
    </citation>
    <scope>NUCLEOTIDE SEQUENCE [LARGE SCALE GENOMIC DNA]</scope>
</reference>
<proteinExistence type="predicted"/>
<comment type="caution">
    <text evidence="1">The sequence shown here is derived from an EMBL/GenBank/DDBJ whole genome shotgun (WGS) entry which is preliminary data.</text>
</comment>
<evidence type="ECO:0000313" key="2">
    <source>
        <dbReference type="Proteomes" id="UP001159405"/>
    </source>
</evidence>
<organism evidence="1 2">
    <name type="scientific">Porites lobata</name>
    <dbReference type="NCBI Taxonomy" id="104759"/>
    <lineage>
        <taxon>Eukaryota</taxon>
        <taxon>Metazoa</taxon>
        <taxon>Cnidaria</taxon>
        <taxon>Anthozoa</taxon>
        <taxon>Hexacorallia</taxon>
        <taxon>Scleractinia</taxon>
        <taxon>Fungiina</taxon>
        <taxon>Poritidae</taxon>
        <taxon>Porites</taxon>
    </lineage>
</organism>
<dbReference type="Proteomes" id="UP001159405">
    <property type="component" value="Unassembled WGS sequence"/>
</dbReference>
<name>A0ABN8QFH7_9CNID</name>
<feature type="non-terminal residue" evidence="1">
    <location>
        <position position="1"/>
    </location>
</feature>
<keyword evidence="2" id="KW-1185">Reference proteome</keyword>
<evidence type="ECO:0000313" key="1">
    <source>
        <dbReference type="EMBL" id="CAH3163458.1"/>
    </source>
</evidence>
<protein>
    <submittedName>
        <fullName evidence="1">Uncharacterized protein</fullName>
    </submittedName>
</protein>
<gene>
    <name evidence="1" type="ORF">PLOB_00005830</name>
</gene>
<dbReference type="EMBL" id="CALNXK010000126">
    <property type="protein sequence ID" value="CAH3163458.1"/>
    <property type="molecule type" value="Genomic_DNA"/>
</dbReference>
<accession>A0ABN8QFH7</accession>